<dbReference type="InterPro" id="IPR001967">
    <property type="entry name" value="Peptidase_S11_N"/>
</dbReference>
<reference evidence="18 19" key="1">
    <citation type="journal article" date="2007" name="Int. J. Syst. Evol. Microbiol.">
        <title>Paenibacillus ginsengarvi sp. nov., isolated from soil from ginseng cultivation.</title>
        <authorList>
            <person name="Yoon M.H."/>
            <person name="Ten L.N."/>
            <person name="Im W.T."/>
        </authorList>
    </citation>
    <scope>NUCLEOTIDE SEQUENCE [LARGE SCALE GENOMIC DNA]</scope>
    <source>
        <strain evidence="18 19">KCTC 13059</strain>
    </source>
</reference>
<feature type="transmembrane region" description="Helical" evidence="16">
    <location>
        <begin position="24"/>
        <end position="44"/>
    </location>
</feature>
<dbReference type="EC" id="3.4.16.4" evidence="4"/>
<evidence type="ECO:0000256" key="1">
    <source>
        <dbReference type="ARBA" id="ARBA00003217"/>
    </source>
</evidence>
<dbReference type="Gene3D" id="3.40.710.10">
    <property type="entry name" value="DD-peptidase/beta-lactamase superfamily"/>
    <property type="match status" value="1"/>
</dbReference>
<dbReference type="EMBL" id="RBAH01000018">
    <property type="protein sequence ID" value="RKN78804.1"/>
    <property type="molecule type" value="Genomic_DNA"/>
</dbReference>
<dbReference type="UniPathway" id="UPA00219"/>
<organism evidence="18 19">
    <name type="scientific">Paenibacillus ginsengarvi</name>
    <dbReference type="NCBI Taxonomy" id="400777"/>
    <lineage>
        <taxon>Bacteria</taxon>
        <taxon>Bacillati</taxon>
        <taxon>Bacillota</taxon>
        <taxon>Bacilli</taxon>
        <taxon>Bacillales</taxon>
        <taxon>Paenibacillaceae</taxon>
        <taxon>Paenibacillus</taxon>
    </lineage>
</organism>
<evidence type="ECO:0000256" key="14">
    <source>
        <dbReference type="PIRSR" id="PIRSR618044-2"/>
    </source>
</evidence>
<protein>
    <recommendedName>
        <fullName evidence="4">serine-type D-Ala-D-Ala carboxypeptidase</fullName>
        <ecNumber evidence="4">3.4.16.4</ecNumber>
    </recommendedName>
</protein>
<feature type="active site" description="Acyl-ester intermediate" evidence="13">
    <location>
        <position position="88"/>
    </location>
</feature>
<evidence type="ECO:0000256" key="15">
    <source>
        <dbReference type="RuleBase" id="RU004016"/>
    </source>
</evidence>
<comment type="function">
    <text evidence="1">Removes C-terminal D-alanyl residues from sugar-peptide cell wall precursors.</text>
</comment>
<keyword evidence="9" id="KW-0133">Cell shape</keyword>
<dbReference type="SMART" id="SM00936">
    <property type="entry name" value="PBP5_C"/>
    <property type="match status" value="1"/>
</dbReference>
<keyword evidence="5 18" id="KW-0121">Carboxypeptidase</keyword>
<evidence type="ECO:0000313" key="19">
    <source>
        <dbReference type="Proteomes" id="UP000282311"/>
    </source>
</evidence>
<dbReference type="SUPFAM" id="SSF69189">
    <property type="entry name" value="Penicillin-binding protein associated domain"/>
    <property type="match status" value="1"/>
</dbReference>
<evidence type="ECO:0000256" key="2">
    <source>
        <dbReference type="ARBA" id="ARBA00004752"/>
    </source>
</evidence>
<proteinExistence type="inferred from homology"/>
<feature type="domain" description="Peptidase S11 D-Ala-D-Ala carboxypeptidase A C-terminal" evidence="17">
    <location>
        <begin position="328"/>
        <end position="421"/>
    </location>
</feature>
<name>A0A3B0C2P8_9BACL</name>
<keyword evidence="10" id="KW-0573">Peptidoglycan synthesis</keyword>
<evidence type="ECO:0000256" key="10">
    <source>
        <dbReference type="ARBA" id="ARBA00022984"/>
    </source>
</evidence>
<evidence type="ECO:0000256" key="3">
    <source>
        <dbReference type="ARBA" id="ARBA00007164"/>
    </source>
</evidence>
<keyword evidence="7" id="KW-0732">Signal</keyword>
<accession>A0A3B0C2P8</accession>
<comment type="caution">
    <text evidence="18">The sequence shown here is derived from an EMBL/GenBank/DDBJ whole genome shotgun (WGS) entry which is preliminary data.</text>
</comment>
<evidence type="ECO:0000256" key="6">
    <source>
        <dbReference type="ARBA" id="ARBA00022670"/>
    </source>
</evidence>
<feature type="binding site" evidence="14">
    <location>
        <position position="278"/>
    </location>
    <ligand>
        <name>substrate</name>
    </ligand>
</feature>
<evidence type="ECO:0000256" key="11">
    <source>
        <dbReference type="ARBA" id="ARBA00023316"/>
    </source>
</evidence>
<dbReference type="OrthoDB" id="9791132at2"/>
<keyword evidence="8" id="KW-0378">Hydrolase</keyword>
<dbReference type="GO" id="GO:0009252">
    <property type="term" value="P:peptidoglycan biosynthetic process"/>
    <property type="evidence" value="ECO:0007669"/>
    <property type="project" value="UniProtKB-UniPathway"/>
</dbReference>
<evidence type="ECO:0000256" key="8">
    <source>
        <dbReference type="ARBA" id="ARBA00022801"/>
    </source>
</evidence>
<keyword evidence="16" id="KW-0472">Membrane</keyword>
<evidence type="ECO:0000256" key="12">
    <source>
        <dbReference type="ARBA" id="ARBA00034000"/>
    </source>
</evidence>
<comment type="catalytic activity">
    <reaction evidence="12">
        <text>Preferential cleavage: (Ac)2-L-Lys-D-Ala-|-D-Ala. Also transpeptidation of peptidyl-alanyl moieties that are N-acyl substituents of D-alanine.</text>
        <dbReference type="EC" id="3.4.16.4"/>
    </reaction>
</comment>
<dbReference type="AlphaFoldDB" id="A0A3B0C2P8"/>
<dbReference type="InterPro" id="IPR015956">
    <property type="entry name" value="Peniciliin-bd_prot_C_sf"/>
</dbReference>
<evidence type="ECO:0000256" key="7">
    <source>
        <dbReference type="ARBA" id="ARBA00022729"/>
    </source>
</evidence>
<feature type="active site" description="Proton acceptor" evidence="13">
    <location>
        <position position="91"/>
    </location>
</feature>
<dbReference type="PRINTS" id="PR00725">
    <property type="entry name" value="DADACBPTASE1"/>
</dbReference>
<evidence type="ECO:0000256" key="4">
    <source>
        <dbReference type="ARBA" id="ARBA00012448"/>
    </source>
</evidence>
<gene>
    <name evidence="18" type="ORF">D7M11_22235</name>
</gene>
<evidence type="ECO:0000313" key="18">
    <source>
        <dbReference type="EMBL" id="RKN78804.1"/>
    </source>
</evidence>
<dbReference type="GO" id="GO:0006508">
    <property type="term" value="P:proteolysis"/>
    <property type="evidence" value="ECO:0007669"/>
    <property type="project" value="UniProtKB-KW"/>
</dbReference>
<dbReference type="PANTHER" id="PTHR21581:SF11">
    <property type="entry name" value="D-ALANYL-D-ALANINE CARBOXYPEPTIDASE DACA"/>
    <property type="match status" value="1"/>
</dbReference>
<dbReference type="Pfam" id="PF00768">
    <property type="entry name" value="Peptidase_S11"/>
    <property type="match status" value="1"/>
</dbReference>
<keyword evidence="19" id="KW-1185">Reference proteome</keyword>
<evidence type="ECO:0000256" key="9">
    <source>
        <dbReference type="ARBA" id="ARBA00022960"/>
    </source>
</evidence>
<comment type="similarity">
    <text evidence="3 15">Belongs to the peptidase S11 family.</text>
</comment>
<evidence type="ECO:0000259" key="17">
    <source>
        <dbReference type="SMART" id="SM00936"/>
    </source>
</evidence>
<dbReference type="Pfam" id="PF07943">
    <property type="entry name" value="PBP5_C"/>
    <property type="match status" value="1"/>
</dbReference>
<dbReference type="InterPro" id="IPR012338">
    <property type="entry name" value="Beta-lactam/transpept-like"/>
</dbReference>
<dbReference type="Gene3D" id="2.60.410.10">
    <property type="entry name" value="D-Ala-D-Ala carboxypeptidase, C-terminal domain"/>
    <property type="match status" value="1"/>
</dbReference>
<keyword evidence="16" id="KW-1133">Transmembrane helix</keyword>
<keyword evidence="11" id="KW-0961">Cell wall biogenesis/degradation</keyword>
<feature type="active site" evidence="13">
    <location>
        <position position="148"/>
    </location>
</feature>
<keyword evidence="6" id="KW-0645">Protease</keyword>
<dbReference type="Proteomes" id="UP000282311">
    <property type="component" value="Unassembled WGS sequence"/>
</dbReference>
<keyword evidence="16" id="KW-0812">Transmembrane</keyword>
<dbReference type="PANTHER" id="PTHR21581">
    <property type="entry name" value="D-ALANYL-D-ALANINE CARBOXYPEPTIDASE"/>
    <property type="match status" value="1"/>
</dbReference>
<dbReference type="GO" id="GO:0009002">
    <property type="term" value="F:serine-type D-Ala-D-Ala carboxypeptidase activity"/>
    <property type="evidence" value="ECO:0007669"/>
    <property type="project" value="UniProtKB-EC"/>
</dbReference>
<evidence type="ECO:0000256" key="13">
    <source>
        <dbReference type="PIRSR" id="PIRSR618044-1"/>
    </source>
</evidence>
<dbReference type="InterPro" id="IPR018044">
    <property type="entry name" value="Peptidase_S11"/>
</dbReference>
<dbReference type="InterPro" id="IPR012907">
    <property type="entry name" value="Peptidase_S11_C"/>
</dbReference>
<evidence type="ECO:0000256" key="16">
    <source>
        <dbReference type="SAM" id="Phobius"/>
    </source>
</evidence>
<dbReference type="InterPro" id="IPR037167">
    <property type="entry name" value="Peptidase_S11_C_sf"/>
</dbReference>
<dbReference type="SUPFAM" id="SSF56601">
    <property type="entry name" value="beta-lactamase/transpeptidase-like"/>
    <property type="match status" value="1"/>
</dbReference>
<comment type="pathway">
    <text evidence="2">Cell wall biogenesis; peptidoglycan biosynthesis.</text>
</comment>
<evidence type="ECO:0000256" key="5">
    <source>
        <dbReference type="ARBA" id="ARBA00022645"/>
    </source>
</evidence>
<sequence>MQRKTNYTYKGDGRKVSRARKGSWSRWVVWVCFVTVLANALIFVQPSNVQAAEAVDLKLEAKAAILIEASTGQVLYEMNADEPMPPASMSKMMTEYLVMEAVKSGKIKWDTIVSPSQYAVDVIGSGQLIGPGEKYSVEDLFGAMSIYSANDATVALAETVGDGSEETFIKMMNDTAKKFGFNEKSFFINSTGLSRADLGKYAPSGTEPDTMITARDAATLAYHILNEHPEVLKFSSIPSKKFRPSDKTPMINWNWMLEGNKDNPNFKSYVYQGLDGLKTGHTIEAGYCFTGTAVRNGMRLISVVMNTASEPKRFRETQKLLDYGFNTFEMKSVVPAKSEIDSMKTIAVKKGVKTEVPVVTSDAVDFVVKKGETPEFTVEAAPAAEPKSAPIQTGDVLGSVKVKYNGMEKTVNLVASQDLEKGSWFRLMMRGIKNFFGSIFSGIAGGLKNLF</sequence>
<dbReference type="GO" id="GO:0008360">
    <property type="term" value="P:regulation of cell shape"/>
    <property type="evidence" value="ECO:0007669"/>
    <property type="project" value="UniProtKB-KW"/>
</dbReference>
<dbReference type="GO" id="GO:0071555">
    <property type="term" value="P:cell wall organization"/>
    <property type="evidence" value="ECO:0007669"/>
    <property type="project" value="UniProtKB-KW"/>
</dbReference>